<evidence type="ECO:0000313" key="2">
    <source>
        <dbReference type="Proteomes" id="UP000070258"/>
    </source>
</evidence>
<dbReference type="SUPFAM" id="SSF109854">
    <property type="entry name" value="DinB/YfiT-like putative metalloenzymes"/>
    <property type="match status" value="1"/>
</dbReference>
<protein>
    <recommendedName>
        <fullName evidence="3">Mini-circle protein</fullName>
    </recommendedName>
</protein>
<evidence type="ECO:0000313" key="1">
    <source>
        <dbReference type="EMBL" id="KXP10405.1"/>
    </source>
</evidence>
<dbReference type="InterPro" id="IPR007061">
    <property type="entry name" value="MST-like"/>
</dbReference>
<dbReference type="EMBL" id="LSRF01000033">
    <property type="protein sequence ID" value="KXP10405.1"/>
    <property type="molecule type" value="Genomic_DNA"/>
</dbReference>
<dbReference type="Proteomes" id="UP000070258">
    <property type="component" value="Unassembled WGS sequence"/>
</dbReference>
<dbReference type="STRING" id="239498.AXK60_08130"/>
<reference evidence="2" key="1">
    <citation type="submission" date="2016-02" db="EMBL/GenBank/DDBJ databases">
        <authorList>
            <person name="Wen L."/>
            <person name="He K."/>
            <person name="Yang H."/>
        </authorList>
    </citation>
    <scope>NUCLEOTIDE SEQUENCE [LARGE SCALE GENOMIC DNA]</scope>
    <source>
        <strain evidence="2">JCM 15929</strain>
    </source>
</reference>
<sequence length="176" mass="19680">MTETQNISAERTDILDLLAGRRHFLRFTAQNLTDEQATTRSTVSELTIGGLIKHVTAVEKGWQQFARGEGHVMADIDWENPADGQIEAFQNGFRLVDGETLEWALAEYERTGAITDEMVRTADLDASYELPEAPWQPPGVFWSVRRVFLHIAAETAQHTGHADIIREAIDGQKSMG</sequence>
<accession>A0A138AJ66</accession>
<evidence type="ECO:0008006" key="3">
    <source>
        <dbReference type="Google" id="ProtNLM"/>
    </source>
</evidence>
<dbReference type="Pfam" id="PF04978">
    <property type="entry name" value="MST"/>
    <property type="match status" value="1"/>
</dbReference>
<organism evidence="1 2">
    <name type="scientific">Tsukamurella pseudospumae</name>
    <dbReference type="NCBI Taxonomy" id="239498"/>
    <lineage>
        <taxon>Bacteria</taxon>
        <taxon>Bacillati</taxon>
        <taxon>Actinomycetota</taxon>
        <taxon>Actinomycetes</taxon>
        <taxon>Mycobacteriales</taxon>
        <taxon>Tsukamurellaceae</taxon>
        <taxon>Tsukamurella</taxon>
    </lineage>
</organism>
<dbReference type="Gene3D" id="1.20.120.450">
    <property type="entry name" value="dinb family like domain"/>
    <property type="match status" value="1"/>
</dbReference>
<gene>
    <name evidence="1" type="ORF">AXK60_08130</name>
</gene>
<name>A0A138AJ66_9ACTN</name>
<dbReference type="RefSeq" id="WP_068571439.1">
    <property type="nucleotide sequence ID" value="NZ_LSRF01000033.1"/>
</dbReference>
<dbReference type="AlphaFoldDB" id="A0A138AJ66"/>
<proteinExistence type="predicted"/>
<dbReference type="InterPro" id="IPR034660">
    <property type="entry name" value="DinB/YfiT-like"/>
</dbReference>
<dbReference type="OrthoDB" id="4548523at2"/>
<comment type="caution">
    <text evidence="1">The sequence shown here is derived from an EMBL/GenBank/DDBJ whole genome shotgun (WGS) entry which is preliminary data.</text>
</comment>